<reference evidence="6 7" key="1">
    <citation type="submission" date="2021-07" db="EMBL/GenBank/DDBJ databases">
        <title>Paenibacillus radiodurans sp. nov., isolated from the southeastern edge of Tengger Desert.</title>
        <authorList>
            <person name="Zhang G."/>
        </authorList>
    </citation>
    <scope>NUCLEOTIDE SEQUENCE [LARGE SCALE GENOMIC DNA]</scope>
    <source>
        <strain evidence="6 7">DT7-4</strain>
    </source>
</reference>
<comment type="pathway">
    <text evidence="5">Cell wall biogenesis; teichoic acid biosynthesis.</text>
</comment>
<evidence type="ECO:0000313" key="7">
    <source>
        <dbReference type="Proteomes" id="UP000812277"/>
    </source>
</evidence>
<protein>
    <recommendedName>
        <fullName evidence="5">N-acetylglucosaminyldiphosphoundecaprenol N-acetyl-beta-D-mannosaminyltransferase</fullName>
        <ecNumber evidence="5">2.4.1.187</ecNumber>
    </recommendedName>
    <alternativeName>
        <fullName evidence="5">N-acetylmannosaminyltransferase</fullName>
    </alternativeName>
    <alternativeName>
        <fullName evidence="5">UDP-N-acetylmannosamine transferase</fullName>
    </alternativeName>
    <alternativeName>
        <fullName evidence="5">UDP-N-acetylmannosamine:N-acetylglucosaminyl pyrophosphorylundecaprenol N-acetylmannosaminyltransferase</fullName>
    </alternativeName>
</protein>
<dbReference type="Pfam" id="PF03808">
    <property type="entry name" value="Glyco_tran_WecG"/>
    <property type="match status" value="1"/>
</dbReference>
<organism evidence="6 7">
    <name type="scientific">Paenibacillus oenotherae</name>
    <dbReference type="NCBI Taxonomy" id="1435645"/>
    <lineage>
        <taxon>Bacteria</taxon>
        <taxon>Bacillati</taxon>
        <taxon>Bacillota</taxon>
        <taxon>Bacilli</taxon>
        <taxon>Bacillales</taxon>
        <taxon>Paenibacillaceae</taxon>
        <taxon>Paenibacillus</taxon>
    </lineage>
</organism>
<dbReference type="HAMAP" id="MF_02070">
    <property type="entry name" value="TagA_TarA"/>
    <property type="match status" value="1"/>
</dbReference>
<evidence type="ECO:0000313" key="6">
    <source>
        <dbReference type="EMBL" id="MBW7475015.1"/>
    </source>
</evidence>
<dbReference type="EC" id="2.4.1.187" evidence="5"/>
<evidence type="ECO:0000256" key="1">
    <source>
        <dbReference type="ARBA" id="ARBA00022676"/>
    </source>
</evidence>
<dbReference type="PANTHER" id="PTHR34136:SF1">
    <property type="entry name" value="UDP-N-ACETYL-D-MANNOSAMINURONIC ACID TRANSFERASE"/>
    <property type="match status" value="1"/>
</dbReference>
<dbReference type="EMBL" id="JAHZIJ010000005">
    <property type="protein sequence ID" value="MBW7475015.1"/>
    <property type="molecule type" value="Genomic_DNA"/>
</dbReference>
<dbReference type="NCBIfam" id="TIGR00696">
    <property type="entry name" value="wecG_tagA_cpsF"/>
    <property type="match status" value="1"/>
</dbReference>
<dbReference type="InterPro" id="IPR004629">
    <property type="entry name" value="WecG_TagA_CpsF"/>
</dbReference>
<comment type="catalytic activity">
    <reaction evidence="5">
        <text>UDP-N-acetyl-alpha-D-mannosamine + N-acetyl-alpha-D-glucosaminyl-di-trans,octa-cis-undecaprenyl diphosphate = N-acetyl-beta-D-mannosaminyl-(1-&gt;4)-N-acetyl-alpha-D-glucosaminyl di-trans,octa-cis-undecaprenyl diphosphate + UDP + H(+)</text>
        <dbReference type="Rhea" id="RHEA:16053"/>
        <dbReference type="ChEBI" id="CHEBI:15378"/>
        <dbReference type="ChEBI" id="CHEBI:58223"/>
        <dbReference type="ChEBI" id="CHEBI:62959"/>
        <dbReference type="ChEBI" id="CHEBI:68623"/>
        <dbReference type="ChEBI" id="CHEBI:132210"/>
        <dbReference type="EC" id="2.4.1.187"/>
    </reaction>
</comment>
<keyword evidence="7" id="KW-1185">Reference proteome</keyword>
<keyword evidence="2 5" id="KW-0808">Transferase</keyword>
<dbReference type="PANTHER" id="PTHR34136">
    <property type="match status" value="1"/>
</dbReference>
<keyword evidence="1 5" id="KW-0328">Glycosyltransferase</keyword>
<keyword evidence="3 5" id="KW-0777">Teichoic acid biosynthesis</keyword>
<name>A0ABS7D530_9BACL</name>
<comment type="similarity">
    <text evidence="5">Belongs to the glycosyltransferase 26 family. TagA/TarA subfamily.</text>
</comment>
<dbReference type="RefSeq" id="WP_219872260.1">
    <property type="nucleotide sequence ID" value="NZ_JAHZIJ010000005.1"/>
</dbReference>
<dbReference type="Proteomes" id="UP000812277">
    <property type="component" value="Unassembled WGS sequence"/>
</dbReference>
<keyword evidence="4 5" id="KW-0961">Cell wall biogenesis/degradation</keyword>
<gene>
    <name evidence="6" type="ORF">K0T92_09680</name>
</gene>
<proteinExistence type="inferred from homology"/>
<evidence type="ECO:0000256" key="5">
    <source>
        <dbReference type="HAMAP-Rule" id="MF_02070"/>
    </source>
</evidence>
<dbReference type="CDD" id="cd06533">
    <property type="entry name" value="Glyco_transf_WecG_TagA"/>
    <property type="match status" value="1"/>
</dbReference>
<dbReference type="InterPro" id="IPR034714">
    <property type="entry name" value="TagA_TarA"/>
</dbReference>
<comment type="function">
    <text evidence="5">Catalyzes the conversion of GlcNAc-PP-undecaprenol into ManNAc-GlcNAc-PP-undecaprenol, the first committed lipid intermediate in the de novo synthesis of teichoic acid.</text>
</comment>
<accession>A0ABS7D530</accession>
<evidence type="ECO:0000256" key="4">
    <source>
        <dbReference type="ARBA" id="ARBA00023316"/>
    </source>
</evidence>
<sequence>MSQSAVQSVPTVSIYGIRFSKLNMQDTVKYLTQRVEQGVTTQVITGNPIMVMTGLENQAFHRVMCGAELVVPDGTGVVWAASRIGEPVAERVAGFDLMHQLLGVGQSRGWRVYLLGSSQTVIEITAKKLQEQYPGIIIAGYHNGFFGPEDDASVIQQIRDSKPDMLFVARAVDTQEPWIGRYKDQLAVPIMMGVGGTFDIIAGVLKRAPRIVQKLRLEWLYRLLKQPTRYKRMYALPKFVVKVMRDKENVRKHRPTT</sequence>
<evidence type="ECO:0000256" key="3">
    <source>
        <dbReference type="ARBA" id="ARBA00022944"/>
    </source>
</evidence>
<evidence type="ECO:0000256" key="2">
    <source>
        <dbReference type="ARBA" id="ARBA00022679"/>
    </source>
</evidence>
<comment type="caution">
    <text evidence="6">The sequence shown here is derived from an EMBL/GenBank/DDBJ whole genome shotgun (WGS) entry which is preliminary data.</text>
</comment>